<keyword evidence="2" id="KW-1185">Reference proteome</keyword>
<protein>
    <submittedName>
        <fullName evidence="1">Uncharacterized protein</fullName>
    </submittedName>
</protein>
<evidence type="ECO:0000313" key="1">
    <source>
        <dbReference type="EMBL" id="KAJ8871851.1"/>
    </source>
</evidence>
<dbReference type="EMBL" id="JARBHB010000012">
    <property type="protein sequence ID" value="KAJ8871851.1"/>
    <property type="molecule type" value="Genomic_DNA"/>
</dbReference>
<dbReference type="Proteomes" id="UP001159363">
    <property type="component" value="Chromosome 11"/>
</dbReference>
<proteinExistence type="predicted"/>
<gene>
    <name evidence="1" type="ORF">PR048_028191</name>
</gene>
<accession>A0ABQ9GIH7</accession>
<comment type="caution">
    <text evidence="1">The sequence shown here is derived from an EMBL/GenBank/DDBJ whole genome shotgun (WGS) entry which is preliminary data.</text>
</comment>
<evidence type="ECO:0000313" key="2">
    <source>
        <dbReference type="Proteomes" id="UP001159363"/>
    </source>
</evidence>
<name>A0ABQ9GIH7_9NEOP</name>
<reference evidence="1 2" key="1">
    <citation type="submission" date="2023-02" db="EMBL/GenBank/DDBJ databases">
        <title>LHISI_Scaffold_Assembly.</title>
        <authorList>
            <person name="Stuart O.P."/>
            <person name="Cleave R."/>
            <person name="Magrath M.J.L."/>
            <person name="Mikheyev A.S."/>
        </authorList>
    </citation>
    <scope>NUCLEOTIDE SEQUENCE [LARGE SCALE GENOMIC DNA]</scope>
    <source>
        <strain evidence="1">Daus_M_001</strain>
        <tissue evidence="1">Leg muscle</tissue>
    </source>
</reference>
<organism evidence="1 2">
    <name type="scientific">Dryococelus australis</name>
    <dbReference type="NCBI Taxonomy" id="614101"/>
    <lineage>
        <taxon>Eukaryota</taxon>
        <taxon>Metazoa</taxon>
        <taxon>Ecdysozoa</taxon>
        <taxon>Arthropoda</taxon>
        <taxon>Hexapoda</taxon>
        <taxon>Insecta</taxon>
        <taxon>Pterygota</taxon>
        <taxon>Neoptera</taxon>
        <taxon>Polyneoptera</taxon>
        <taxon>Phasmatodea</taxon>
        <taxon>Verophasmatodea</taxon>
        <taxon>Anareolatae</taxon>
        <taxon>Phasmatidae</taxon>
        <taxon>Eurycanthinae</taxon>
        <taxon>Dryococelus</taxon>
    </lineage>
</organism>
<sequence length="126" mass="14047">MQQKFRHAIRPTGQLLISQLVDTAQQSGPGVRPQQSRPEIRVEARALPTEQRGMVVQWSDYSPLTQENEVRFPAGVASILSHVGIVPDDAAGRQVLRNAFPSCAICAPIKKTRSHVTRRRDVPWEA</sequence>